<dbReference type="RefSeq" id="WP_038590730.1">
    <property type="nucleotide sequence ID" value="NZ_CP009211.1"/>
</dbReference>
<dbReference type="HOGENOM" id="CLU_026673_3_1_11"/>
<proteinExistence type="predicted"/>
<dbReference type="KEGG" id="cii:CIMIT_06640"/>
<dbReference type="PANTHER" id="PTHR48106:SF13">
    <property type="entry name" value="QUINONE OXIDOREDUCTASE-RELATED"/>
    <property type="match status" value="1"/>
</dbReference>
<sequence length="317" mass="32716">MHAIVTDSPGGPLLFTDIAAPTPTVGQLLIDVTYAHIQPPLPKADAGTVVGSAGCGRVAEDPEGEIAPGTLVAFADAQGACAEQVVVTRERVAAVPEGIDEAVAACMLAPGMAAHAMLYSVRETKDGDTMVITDGASEVGLALTQLAAAAGATVFSVVRDGSGEEAAYDAGATGVFRYYADAAQRICEANGGRGVDVVYEAHSGALPGAIHPLQLALEACAPRGLICAYGQVDADEQSARVGIAELERHGGLYLTHASLPWYTQTADEFRYHSQAVTRAVEDGTLRFHVREVFPLTEAATAFEAAQATGPGCVVVRI</sequence>
<evidence type="ECO:0000313" key="6">
    <source>
        <dbReference type="Proteomes" id="UP000028780"/>
    </source>
</evidence>
<accession>A0A076NPF3</accession>
<feature type="domain" description="Enoyl reductase (ER)" evidence="3">
    <location>
        <begin position="10"/>
        <end position="315"/>
    </location>
</feature>
<dbReference type="OrthoDB" id="9805883at2"/>
<dbReference type="PANTHER" id="PTHR48106">
    <property type="entry name" value="QUINONE OXIDOREDUCTASE PIG3-RELATED"/>
    <property type="match status" value="1"/>
</dbReference>
<dbReference type="Gene3D" id="3.40.50.720">
    <property type="entry name" value="NAD(P)-binding Rossmann-like Domain"/>
    <property type="match status" value="1"/>
</dbReference>
<dbReference type="InterPro" id="IPR011032">
    <property type="entry name" value="GroES-like_sf"/>
</dbReference>
<dbReference type="InterPro" id="IPR020843">
    <property type="entry name" value="ER"/>
</dbReference>
<dbReference type="EC" id="1.6.5.5" evidence="5"/>
<dbReference type="InterPro" id="IPR013149">
    <property type="entry name" value="ADH-like_C"/>
</dbReference>
<dbReference type="eggNOG" id="COG0604">
    <property type="taxonomic scope" value="Bacteria"/>
</dbReference>
<dbReference type="Gene3D" id="3.90.180.10">
    <property type="entry name" value="Medium-chain alcohol dehydrogenases, catalytic domain"/>
    <property type="match status" value="1"/>
</dbReference>
<evidence type="ECO:0000259" key="3">
    <source>
        <dbReference type="SMART" id="SM00829"/>
    </source>
</evidence>
<keyword evidence="2 5" id="KW-0560">Oxidoreductase</keyword>
<dbReference type="GO" id="GO:0035925">
    <property type="term" value="F:mRNA 3'-UTR AU-rich region binding"/>
    <property type="evidence" value="ECO:0007669"/>
    <property type="project" value="TreeGrafter"/>
</dbReference>
<evidence type="ECO:0000256" key="2">
    <source>
        <dbReference type="ARBA" id="ARBA00023002"/>
    </source>
</evidence>
<dbReference type="InterPro" id="IPR036291">
    <property type="entry name" value="NAD(P)-bd_dom_sf"/>
</dbReference>
<keyword evidence="6" id="KW-1185">Reference proteome</keyword>
<gene>
    <name evidence="5" type="primary">qor</name>
    <name evidence="4" type="ORF">CIMIT_06640</name>
    <name evidence="5" type="ORF">SAMEA4535761_01388</name>
</gene>
<evidence type="ECO:0000256" key="1">
    <source>
        <dbReference type="ARBA" id="ARBA00022857"/>
    </source>
</evidence>
<dbReference type="SUPFAM" id="SSF51735">
    <property type="entry name" value="NAD(P)-binding Rossmann-fold domains"/>
    <property type="match status" value="1"/>
</dbReference>
<evidence type="ECO:0000313" key="5">
    <source>
        <dbReference type="EMBL" id="SNV73017.1"/>
    </source>
</evidence>
<dbReference type="SUPFAM" id="SSF50129">
    <property type="entry name" value="GroES-like"/>
    <property type="match status" value="1"/>
</dbReference>
<evidence type="ECO:0000313" key="7">
    <source>
        <dbReference type="Proteomes" id="UP000215374"/>
    </source>
</evidence>
<dbReference type="Pfam" id="PF00107">
    <property type="entry name" value="ADH_zinc_N"/>
    <property type="match status" value="1"/>
</dbReference>
<dbReference type="EMBL" id="CP009211">
    <property type="protein sequence ID" value="AIJ33615.1"/>
    <property type="molecule type" value="Genomic_DNA"/>
</dbReference>
<dbReference type="SMART" id="SM00829">
    <property type="entry name" value="PKS_ER"/>
    <property type="match status" value="1"/>
</dbReference>
<name>A0A076NPF3_9CORY</name>
<reference evidence="5 7" key="2">
    <citation type="submission" date="2017-06" db="EMBL/GenBank/DDBJ databases">
        <authorList>
            <consortium name="Pathogen Informatics"/>
        </authorList>
    </citation>
    <scope>NUCLEOTIDE SEQUENCE [LARGE SCALE GENOMIC DNA]</scope>
    <source>
        <strain evidence="5 7">NCTC13015</strain>
    </source>
</reference>
<keyword evidence="1" id="KW-0521">NADP</keyword>
<dbReference type="Proteomes" id="UP000028780">
    <property type="component" value="Chromosome"/>
</dbReference>
<evidence type="ECO:0000313" key="4">
    <source>
        <dbReference type="EMBL" id="AIJ33615.1"/>
    </source>
</evidence>
<dbReference type="STRING" id="156978.CIMIT_06640"/>
<dbReference type="GO" id="GO:0005829">
    <property type="term" value="C:cytosol"/>
    <property type="evidence" value="ECO:0007669"/>
    <property type="project" value="TreeGrafter"/>
</dbReference>
<dbReference type="GO" id="GO:0003960">
    <property type="term" value="F:quinone reductase (NADPH) activity"/>
    <property type="evidence" value="ECO:0007669"/>
    <property type="project" value="UniProtKB-EC"/>
</dbReference>
<protein>
    <submittedName>
        <fullName evidence="5">Quinone oxidoreductase</fullName>
        <ecNumber evidence="5">1.6.5.5</ecNumber>
    </submittedName>
</protein>
<dbReference type="AlphaFoldDB" id="A0A076NPF3"/>
<dbReference type="GO" id="GO:0070402">
    <property type="term" value="F:NADPH binding"/>
    <property type="evidence" value="ECO:0007669"/>
    <property type="project" value="TreeGrafter"/>
</dbReference>
<dbReference type="EMBL" id="LT906467">
    <property type="protein sequence ID" value="SNV73017.1"/>
    <property type="molecule type" value="Genomic_DNA"/>
</dbReference>
<reference evidence="4 6" key="1">
    <citation type="submission" date="2014-08" db="EMBL/GenBank/DDBJ databases">
        <title>Complete genome sequence of Corynebacterium imitans DSM 44264, isolated from a five-month-old boy with suspected pharyngeal diphtheria.</title>
        <authorList>
            <person name="Mollmann S."/>
            <person name="Albersmeier A."/>
            <person name="Ruckert C."/>
            <person name="Tauch A."/>
        </authorList>
    </citation>
    <scope>NUCLEOTIDE SEQUENCE [LARGE SCALE GENOMIC DNA]</scope>
    <source>
        <strain evidence="4 6">DSM 44264</strain>
    </source>
</reference>
<dbReference type="Proteomes" id="UP000215374">
    <property type="component" value="Chromosome 1"/>
</dbReference>
<organism evidence="4 6">
    <name type="scientific">Corynebacterium imitans</name>
    <dbReference type="NCBI Taxonomy" id="156978"/>
    <lineage>
        <taxon>Bacteria</taxon>
        <taxon>Bacillati</taxon>
        <taxon>Actinomycetota</taxon>
        <taxon>Actinomycetes</taxon>
        <taxon>Mycobacteriales</taxon>
        <taxon>Corynebacteriaceae</taxon>
        <taxon>Corynebacterium</taxon>
    </lineage>
</organism>